<protein>
    <recommendedName>
        <fullName evidence="4">Secreted protein</fullName>
    </recommendedName>
</protein>
<evidence type="ECO:0000313" key="3">
    <source>
        <dbReference type="Proteomes" id="UP001472677"/>
    </source>
</evidence>
<organism evidence="2 3">
    <name type="scientific">Hibiscus sabdariffa</name>
    <name type="common">roselle</name>
    <dbReference type="NCBI Taxonomy" id="183260"/>
    <lineage>
        <taxon>Eukaryota</taxon>
        <taxon>Viridiplantae</taxon>
        <taxon>Streptophyta</taxon>
        <taxon>Embryophyta</taxon>
        <taxon>Tracheophyta</taxon>
        <taxon>Spermatophyta</taxon>
        <taxon>Magnoliopsida</taxon>
        <taxon>eudicotyledons</taxon>
        <taxon>Gunneridae</taxon>
        <taxon>Pentapetalae</taxon>
        <taxon>rosids</taxon>
        <taxon>malvids</taxon>
        <taxon>Malvales</taxon>
        <taxon>Malvaceae</taxon>
        <taxon>Malvoideae</taxon>
        <taxon>Hibiscus</taxon>
    </lineage>
</organism>
<keyword evidence="1" id="KW-0732">Signal</keyword>
<feature type="chain" id="PRO_5046660690" description="Secreted protein" evidence="1">
    <location>
        <begin position="21"/>
        <end position="285"/>
    </location>
</feature>
<name>A0ABR2BMW5_9ROSI</name>
<sequence length="285" mass="30178">MLAAAVVRPCLVALVVVVLAQQPTGWCIPVISLYSVPSVARHDACSLPSLRAIRGPGWCTACMCPRIFAWPLVGPWFRVSLYASNDALFFMAASSCRGHSGKIRVPFPDARYALALSCRRGSIHHSHTLLLYGGPSLRTWYVQALTGRLPALVAPRTAAIGIASACPGMVPTTQACSLHYEHNIVTVSCASWTSAPALLLGSSRPLPRATSPTASAPLMIGTWRSVAPTHPSSTSRTVDLPRPLRTAVSALPAMVLSHGAGPWSLLPAATARSAWPMTIGLFVPC</sequence>
<gene>
    <name evidence="2" type="ORF">V6N12_011485</name>
</gene>
<comment type="caution">
    <text evidence="2">The sequence shown here is derived from an EMBL/GenBank/DDBJ whole genome shotgun (WGS) entry which is preliminary data.</text>
</comment>
<keyword evidence="3" id="KW-1185">Reference proteome</keyword>
<accession>A0ABR2BMW5</accession>
<proteinExistence type="predicted"/>
<dbReference type="EMBL" id="JBBPBM010000100">
    <property type="protein sequence ID" value="KAK8508500.1"/>
    <property type="molecule type" value="Genomic_DNA"/>
</dbReference>
<feature type="signal peptide" evidence="1">
    <location>
        <begin position="1"/>
        <end position="20"/>
    </location>
</feature>
<evidence type="ECO:0008006" key="4">
    <source>
        <dbReference type="Google" id="ProtNLM"/>
    </source>
</evidence>
<evidence type="ECO:0000313" key="2">
    <source>
        <dbReference type="EMBL" id="KAK8508500.1"/>
    </source>
</evidence>
<evidence type="ECO:0000256" key="1">
    <source>
        <dbReference type="SAM" id="SignalP"/>
    </source>
</evidence>
<reference evidence="2 3" key="1">
    <citation type="journal article" date="2024" name="G3 (Bethesda)">
        <title>Genome assembly of Hibiscus sabdariffa L. provides insights into metabolisms of medicinal natural products.</title>
        <authorList>
            <person name="Kim T."/>
        </authorList>
    </citation>
    <scope>NUCLEOTIDE SEQUENCE [LARGE SCALE GENOMIC DNA]</scope>
    <source>
        <strain evidence="2">TK-2024</strain>
        <tissue evidence="2">Old leaves</tissue>
    </source>
</reference>
<dbReference type="Proteomes" id="UP001472677">
    <property type="component" value="Unassembled WGS sequence"/>
</dbReference>